<dbReference type="AlphaFoldDB" id="A0A0B7FV55"/>
<keyword evidence="4" id="KW-0418">Kinase</keyword>
<name>A0A0B7FV55_THACB</name>
<feature type="domain" description="DUF6535" evidence="3">
    <location>
        <begin position="26"/>
        <end position="177"/>
    </location>
</feature>
<feature type="transmembrane region" description="Helical" evidence="2">
    <location>
        <begin position="183"/>
        <end position="208"/>
    </location>
</feature>
<dbReference type="EMBL" id="LN679141">
    <property type="protein sequence ID" value="CEL60052.1"/>
    <property type="molecule type" value="Genomic_DNA"/>
</dbReference>
<dbReference type="GO" id="GO:0016301">
    <property type="term" value="F:kinase activity"/>
    <property type="evidence" value="ECO:0007669"/>
    <property type="project" value="UniProtKB-KW"/>
</dbReference>
<dbReference type="Pfam" id="PF20153">
    <property type="entry name" value="DUF6535"/>
    <property type="match status" value="1"/>
</dbReference>
<feature type="transmembrane region" description="Helical" evidence="2">
    <location>
        <begin position="229"/>
        <end position="249"/>
    </location>
</feature>
<organism evidence="4 5">
    <name type="scientific">Thanatephorus cucumeris (strain AG1-IB / isolate 7/3/14)</name>
    <name type="common">Lettuce bottom rot fungus</name>
    <name type="synonym">Rhizoctonia solani</name>
    <dbReference type="NCBI Taxonomy" id="1108050"/>
    <lineage>
        <taxon>Eukaryota</taxon>
        <taxon>Fungi</taxon>
        <taxon>Dikarya</taxon>
        <taxon>Basidiomycota</taxon>
        <taxon>Agaricomycotina</taxon>
        <taxon>Agaricomycetes</taxon>
        <taxon>Cantharellales</taxon>
        <taxon>Ceratobasidiaceae</taxon>
        <taxon>Rhizoctonia</taxon>
        <taxon>Rhizoctonia solani AG-1</taxon>
    </lineage>
</organism>
<keyword evidence="2" id="KW-0812">Transmembrane</keyword>
<dbReference type="STRING" id="1108050.A0A0B7FV55"/>
<evidence type="ECO:0000256" key="1">
    <source>
        <dbReference type="SAM" id="MobiDB-lite"/>
    </source>
</evidence>
<feature type="transmembrane region" description="Helical" evidence="2">
    <location>
        <begin position="49"/>
        <end position="71"/>
    </location>
</feature>
<evidence type="ECO:0000313" key="4">
    <source>
        <dbReference type="EMBL" id="CEL60052.1"/>
    </source>
</evidence>
<feature type="region of interest" description="Disordered" evidence="1">
    <location>
        <begin position="982"/>
        <end position="1005"/>
    </location>
</feature>
<keyword evidence="2" id="KW-0472">Membrane</keyword>
<sequence length="1005" mass="113241">MTGRVILSYNNYVSVPQLWFTIGVTLSLVCLSSFLIESSGLLKQDPNDVSAAALLTISQAMLIMANGSSLVDSSAPLLDHGHISNFTPSRNAVLVNTLWYFSLSLSIATAFMAMLAKDWCYSFGSKRTGHFFDQAHRRQRKWKLIERWKMSELIDGLPFLIHLSLLLFAVGLCVHLWDLNHTTAIPVMCITGLFFMFYVWTSIVASLVEYFPYTTILSRALRSKHFRPLYPIMYELISRVFFFLALIGFGIRRTYIALIMIPSGILIALFSLFAGLNSIFTNTSPDPVAFALFLWGAAVDLADTSWKTLVGTFFRISSRIDCFIKRLELTDDLTASLALSWLIQYCETPSAVDIALQAIAGAGQGFPKKPLLSCQAVGELMKRRMSDNPFDDDCTSRDCYTRGLKFLGFHSASDSVGEGKTKEEIKVMVWDLKTKHDRIAELINDGSLVTNSYNFLAIEIGSSVASHYLSLLSGRIKTTATTLKKITQLLHRHLNGKNERLHPAAMHSLAKAATFYASLSTSAQMTCELRRLCMECCDELAHRSSTKDTPCDFGTGLMFILCVLLHGRLVNGTRGTNTVLSDDQPQSRLQYTINMLIGIYTEDEKLQMSLFWLGCSEVLSNPTLYGLKGSSDHWENLRKWCQSRTDNALIQLAPLFVQSWNHNAKKGKASCKRFITASSQFYDFVTALRLPSSNLGLLEPVYVILTVLGCDSSLDSRDIQECHRLLSQFQLPRPTKLLIEPMGKNSTLSILAKTYLRNTQPHAQRHFAATQLWLFFHLAFGPNPLRSTDLRKDIGDMFKTNRQLQNKKIEQFQEDLESFIIDGYRRYHDAYGGAGNRGSGVYSVWSWFKFSLWVSPGQHTYQLVLTRMSCTWQLDSQSLFQFGSAHSLPNDTSETDNKIRMDSTKHQRAYTARIITRIIATRQMNEHDDLIPLLKSDTKDLPISIQKSLVFPGPKPAPVQTGDQSTPYIALTMDPEPVEDVLVEPEPERLSGNLTKRRTIEQEDV</sequence>
<keyword evidence="2" id="KW-1133">Transmembrane helix</keyword>
<dbReference type="InterPro" id="IPR045338">
    <property type="entry name" value="DUF6535"/>
</dbReference>
<keyword evidence="4" id="KW-0808">Transferase</keyword>
<keyword evidence="5" id="KW-1185">Reference proteome</keyword>
<proteinExistence type="predicted"/>
<dbReference type="OrthoDB" id="3219854at2759"/>
<dbReference type="Proteomes" id="UP000059188">
    <property type="component" value="Unassembled WGS sequence"/>
</dbReference>
<feature type="transmembrane region" description="Helical" evidence="2">
    <location>
        <begin position="98"/>
        <end position="116"/>
    </location>
</feature>
<evidence type="ECO:0000256" key="2">
    <source>
        <dbReference type="SAM" id="Phobius"/>
    </source>
</evidence>
<reference evidence="4 5" key="1">
    <citation type="submission" date="2014-11" db="EMBL/GenBank/DDBJ databases">
        <authorList>
            <person name="Wibberg Daniel"/>
        </authorList>
    </citation>
    <scope>NUCLEOTIDE SEQUENCE [LARGE SCALE GENOMIC DNA]</scope>
    <source>
        <strain evidence="4">Rhizoctonia solani AG1-IB 7/3/14</strain>
    </source>
</reference>
<gene>
    <name evidence="4" type="ORF">RSOLAG1IB_09310</name>
</gene>
<feature type="transmembrane region" description="Helical" evidence="2">
    <location>
        <begin position="255"/>
        <end position="276"/>
    </location>
</feature>
<feature type="transmembrane region" description="Helical" evidence="2">
    <location>
        <begin position="18"/>
        <end position="37"/>
    </location>
</feature>
<accession>A0A0B7FV55</accession>
<feature type="transmembrane region" description="Helical" evidence="2">
    <location>
        <begin position="157"/>
        <end position="177"/>
    </location>
</feature>
<evidence type="ECO:0000313" key="5">
    <source>
        <dbReference type="Proteomes" id="UP000059188"/>
    </source>
</evidence>
<evidence type="ECO:0000259" key="3">
    <source>
        <dbReference type="Pfam" id="PF20153"/>
    </source>
</evidence>
<protein>
    <submittedName>
        <fullName evidence="4">Integral membrane sensor hybrid histidine kinase</fullName>
    </submittedName>
</protein>